<proteinExistence type="predicted"/>
<dbReference type="EMBL" id="KQ981909">
    <property type="protein sequence ID" value="KYN33186.1"/>
    <property type="molecule type" value="Genomic_DNA"/>
</dbReference>
<dbReference type="Proteomes" id="UP000078541">
    <property type="component" value="Unassembled WGS sequence"/>
</dbReference>
<keyword evidence="2" id="KW-1185">Reference proteome</keyword>
<accession>A0A195EYH7</accession>
<dbReference type="AlphaFoldDB" id="A0A195EYH7"/>
<protein>
    <submittedName>
        <fullName evidence="1">Uncharacterized protein</fullName>
    </submittedName>
</protein>
<name>A0A195EYH7_9HYME</name>
<organism evidence="1 2">
    <name type="scientific">Trachymyrmex septentrionalis</name>
    <dbReference type="NCBI Taxonomy" id="34720"/>
    <lineage>
        <taxon>Eukaryota</taxon>
        <taxon>Metazoa</taxon>
        <taxon>Ecdysozoa</taxon>
        <taxon>Arthropoda</taxon>
        <taxon>Hexapoda</taxon>
        <taxon>Insecta</taxon>
        <taxon>Pterygota</taxon>
        <taxon>Neoptera</taxon>
        <taxon>Endopterygota</taxon>
        <taxon>Hymenoptera</taxon>
        <taxon>Apocrita</taxon>
        <taxon>Aculeata</taxon>
        <taxon>Formicoidea</taxon>
        <taxon>Formicidae</taxon>
        <taxon>Myrmicinae</taxon>
        <taxon>Trachymyrmex</taxon>
    </lineage>
</organism>
<evidence type="ECO:0000313" key="1">
    <source>
        <dbReference type="EMBL" id="KYN33186.1"/>
    </source>
</evidence>
<sequence>MIVRGGVVTGVAVVVADLLVMEGGTGETDFILRLEKTISCTRPVERNASNLKAKGAKEVSLHRLCFKLTISIVLSTRQPLPSPAINSNVKGESTIRTGFDLVFFCVRHEVR</sequence>
<gene>
    <name evidence="1" type="ORF">ALC56_12519</name>
</gene>
<reference evidence="1 2" key="1">
    <citation type="submission" date="2016-03" db="EMBL/GenBank/DDBJ databases">
        <title>Trachymyrmex septentrionalis WGS genome.</title>
        <authorList>
            <person name="Nygaard S."/>
            <person name="Hu H."/>
            <person name="Boomsma J."/>
            <person name="Zhang G."/>
        </authorList>
    </citation>
    <scope>NUCLEOTIDE SEQUENCE [LARGE SCALE GENOMIC DNA]</scope>
    <source>
        <strain evidence="1">Tsep2-gDNA-1</strain>
        <tissue evidence="1">Whole body</tissue>
    </source>
</reference>
<evidence type="ECO:0000313" key="2">
    <source>
        <dbReference type="Proteomes" id="UP000078541"/>
    </source>
</evidence>